<accession>A0ABT6MVV7</accession>
<dbReference type="InterPro" id="IPR051321">
    <property type="entry name" value="PHA/PHB_synthase"/>
</dbReference>
<keyword evidence="1" id="KW-0378">Hydrolase</keyword>
<dbReference type="EMBL" id="JARYGZ010000001">
    <property type="protein sequence ID" value="MDH7637139.1"/>
    <property type="molecule type" value="Genomic_DNA"/>
</dbReference>
<dbReference type="Proteomes" id="UP001160625">
    <property type="component" value="Unassembled WGS sequence"/>
</dbReference>
<dbReference type="PANTHER" id="PTHR36837">
    <property type="entry name" value="POLY(3-HYDROXYALKANOATE) POLYMERASE SUBUNIT PHAC"/>
    <property type="match status" value="1"/>
</dbReference>
<comment type="caution">
    <text evidence="1">The sequence shown here is derived from an EMBL/GenBank/DDBJ whole genome shotgun (WGS) entry which is preliminary data.</text>
</comment>
<name>A0ABT6MVV7_9SPHN</name>
<organism evidence="1 2">
    <name type="scientific">Sphingomonas oryzagri</name>
    <dbReference type="NCBI Taxonomy" id="3042314"/>
    <lineage>
        <taxon>Bacteria</taxon>
        <taxon>Pseudomonadati</taxon>
        <taxon>Pseudomonadota</taxon>
        <taxon>Alphaproteobacteria</taxon>
        <taxon>Sphingomonadales</taxon>
        <taxon>Sphingomonadaceae</taxon>
        <taxon>Sphingomonas</taxon>
    </lineage>
</organism>
<dbReference type="RefSeq" id="WP_281042508.1">
    <property type="nucleotide sequence ID" value="NZ_JARYGZ010000001.1"/>
</dbReference>
<dbReference type="GO" id="GO:0016787">
    <property type="term" value="F:hydrolase activity"/>
    <property type="evidence" value="ECO:0007669"/>
    <property type="project" value="UniProtKB-KW"/>
</dbReference>
<reference evidence="1" key="1">
    <citation type="submission" date="2023-04" db="EMBL/GenBank/DDBJ databases">
        <title>Sphingomonas sp. MAHUQ-71 isolated from rice field.</title>
        <authorList>
            <person name="Huq M.A."/>
        </authorList>
    </citation>
    <scope>NUCLEOTIDE SEQUENCE</scope>
    <source>
        <strain evidence="1">MAHUQ-71</strain>
    </source>
</reference>
<dbReference type="PANTHER" id="PTHR36837:SF2">
    <property type="entry name" value="POLY(3-HYDROXYALKANOATE) POLYMERASE SUBUNIT PHAC"/>
    <property type="match status" value="1"/>
</dbReference>
<protein>
    <submittedName>
        <fullName evidence="1">Alpha/beta hydrolase</fullName>
    </submittedName>
</protein>
<dbReference type="SUPFAM" id="SSF53474">
    <property type="entry name" value="alpha/beta-Hydrolases"/>
    <property type="match status" value="1"/>
</dbReference>
<evidence type="ECO:0000313" key="1">
    <source>
        <dbReference type="EMBL" id="MDH7637139.1"/>
    </source>
</evidence>
<dbReference type="InterPro" id="IPR029058">
    <property type="entry name" value="AB_hydrolase_fold"/>
</dbReference>
<evidence type="ECO:0000313" key="2">
    <source>
        <dbReference type="Proteomes" id="UP001160625"/>
    </source>
</evidence>
<sequence>MLRSETEGAPDRLAAGLAGLRAYQAAERPAAPDPMPVVARSGRVALRDYGGAGRPVIFVPSLINSHDVLDLLPDVSLLRWLATRGVRPLLVDWGTPQPDEREVSIAGHVEMLLPLIEAIGSDAALAGYCLGGTMALAAAAIRPPAALVTIAAPWRFAGFPDDARTGLADLWEQARPTAEAMGLMPLEVLQTAFWRLDPRRTVEKFVAFGRTDRSPEATRLFVALEDWANGGAPLTPAAGREMAEDFFRDDRPGGGGWQVAGRTIDPSALSCPLLDIVSSTDRIVPAASAVSGMGHGEAMTLGLGHVGMIVGGRARETLWQPLAQWLARSHMR</sequence>
<dbReference type="Gene3D" id="3.40.50.1820">
    <property type="entry name" value="alpha/beta hydrolase"/>
    <property type="match status" value="1"/>
</dbReference>
<proteinExistence type="predicted"/>
<keyword evidence="2" id="KW-1185">Reference proteome</keyword>
<gene>
    <name evidence="1" type="ORF">QGN17_00215</name>
</gene>